<gene>
    <name evidence="1" type="ORF">FCALED_LOCUS14137</name>
</gene>
<name>A0A9N9I1M6_9GLOM</name>
<accession>A0A9N9I1M6</accession>
<dbReference type="EMBL" id="CAJVPQ010009470">
    <property type="protein sequence ID" value="CAG8715594.1"/>
    <property type="molecule type" value="Genomic_DNA"/>
</dbReference>
<proteinExistence type="predicted"/>
<feature type="non-terminal residue" evidence="1">
    <location>
        <position position="1"/>
    </location>
</feature>
<reference evidence="1" key="1">
    <citation type="submission" date="2021-06" db="EMBL/GenBank/DDBJ databases">
        <authorList>
            <person name="Kallberg Y."/>
            <person name="Tangrot J."/>
            <person name="Rosling A."/>
        </authorList>
    </citation>
    <scope>NUCLEOTIDE SEQUENCE</scope>
    <source>
        <strain evidence="1">UK204</strain>
    </source>
</reference>
<protein>
    <submittedName>
        <fullName evidence="1">14852_t:CDS:1</fullName>
    </submittedName>
</protein>
<sequence>TFSRFFFPKIPQQRQPLPSNILQQNLSLLLKLPPLFPKAKSISTS</sequence>
<organism evidence="1 2">
    <name type="scientific">Funneliformis caledonium</name>
    <dbReference type="NCBI Taxonomy" id="1117310"/>
    <lineage>
        <taxon>Eukaryota</taxon>
        <taxon>Fungi</taxon>
        <taxon>Fungi incertae sedis</taxon>
        <taxon>Mucoromycota</taxon>
        <taxon>Glomeromycotina</taxon>
        <taxon>Glomeromycetes</taxon>
        <taxon>Glomerales</taxon>
        <taxon>Glomeraceae</taxon>
        <taxon>Funneliformis</taxon>
    </lineage>
</organism>
<evidence type="ECO:0000313" key="1">
    <source>
        <dbReference type="EMBL" id="CAG8715594.1"/>
    </source>
</evidence>
<keyword evidence="2" id="KW-1185">Reference proteome</keyword>
<comment type="caution">
    <text evidence="1">The sequence shown here is derived from an EMBL/GenBank/DDBJ whole genome shotgun (WGS) entry which is preliminary data.</text>
</comment>
<dbReference type="AlphaFoldDB" id="A0A9N9I1M6"/>
<dbReference type="Proteomes" id="UP000789570">
    <property type="component" value="Unassembled WGS sequence"/>
</dbReference>
<evidence type="ECO:0000313" key="2">
    <source>
        <dbReference type="Proteomes" id="UP000789570"/>
    </source>
</evidence>